<feature type="transmembrane region" description="Helical" evidence="2">
    <location>
        <begin position="153"/>
        <end position="171"/>
    </location>
</feature>
<dbReference type="AlphaFoldDB" id="A0A9D5CWE7"/>
<evidence type="ECO:0000256" key="2">
    <source>
        <dbReference type="SAM" id="Phobius"/>
    </source>
</evidence>
<protein>
    <recommendedName>
        <fullName evidence="5">Transmembrane protein</fullName>
    </recommendedName>
</protein>
<keyword evidence="2" id="KW-0472">Membrane</keyword>
<dbReference type="EMBL" id="JAGGNH010000003">
    <property type="protein sequence ID" value="KAJ0979628.1"/>
    <property type="molecule type" value="Genomic_DNA"/>
</dbReference>
<reference evidence="3" key="2">
    <citation type="journal article" date="2022" name="Hortic Res">
        <title>The genome of Dioscorea zingiberensis sheds light on the biosynthesis, origin and evolution of the medicinally important diosgenin saponins.</title>
        <authorList>
            <person name="Li Y."/>
            <person name="Tan C."/>
            <person name="Li Z."/>
            <person name="Guo J."/>
            <person name="Li S."/>
            <person name="Chen X."/>
            <person name="Wang C."/>
            <person name="Dai X."/>
            <person name="Yang H."/>
            <person name="Song W."/>
            <person name="Hou L."/>
            <person name="Xu J."/>
            <person name="Tong Z."/>
            <person name="Xu A."/>
            <person name="Yuan X."/>
            <person name="Wang W."/>
            <person name="Yang Q."/>
            <person name="Chen L."/>
            <person name="Sun Z."/>
            <person name="Wang K."/>
            <person name="Pan B."/>
            <person name="Chen J."/>
            <person name="Bao Y."/>
            <person name="Liu F."/>
            <person name="Qi X."/>
            <person name="Gang D.R."/>
            <person name="Wen J."/>
            <person name="Li J."/>
        </authorList>
    </citation>
    <scope>NUCLEOTIDE SEQUENCE</scope>
    <source>
        <strain evidence="3">Dzin_1.0</strain>
    </source>
</reference>
<gene>
    <name evidence="3" type="ORF">J5N97_015102</name>
</gene>
<accession>A0A9D5CWE7</accession>
<reference evidence="3" key="1">
    <citation type="submission" date="2021-03" db="EMBL/GenBank/DDBJ databases">
        <authorList>
            <person name="Li Z."/>
            <person name="Yang C."/>
        </authorList>
    </citation>
    <scope>NUCLEOTIDE SEQUENCE</scope>
    <source>
        <strain evidence="3">Dzin_1.0</strain>
        <tissue evidence="3">Leaf</tissue>
    </source>
</reference>
<evidence type="ECO:0008006" key="5">
    <source>
        <dbReference type="Google" id="ProtNLM"/>
    </source>
</evidence>
<feature type="region of interest" description="Disordered" evidence="1">
    <location>
        <begin position="1"/>
        <end position="22"/>
    </location>
</feature>
<keyword evidence="2" id="KW-0812">Transmembrane</keyword>
<evidence type="ECO:0000256" key="1">
    <source>
        <dbReference type="SAM" id="MobiDB-lite"/>
    </source>
</evidence>
<keyword evidence="4" id="KW-1185">Reference proteome</keyword>
<organism evidence="3 4">
    <name type="scientific">Dioscorea zingiberensis</name>
    <dbReference type="NCBI Taxonomy" id="325984"/>
    <lineage>
        <taxon>Eukaryota</taxon>
        <taxon>Viridiplantae</taxon>
        <taxon>Streptophyta</taxon>
        <taxon>Embryophyta</taxon>
        <taxon>Tracheophyta</taxon>
        <taxon>Spermatophyta</taxon>
        <taxon>Magnoliopsida</taxon>
        <taxon>Liliopsida</taxon>
        <taxon>Dioscoreales</taxon>
        <taxon>Dioscoreaceae</taxon>
        <taxon>Dioscorea</taxon>
    </lineage>
</organism>
<comment type="caution">
    <text evidence="3">The sequence shown here is derived from an EMBL/GenBank/DDBJ whole genome shotgun (WGS) entry which is preliminary data.</text>
</comment>
<keyword evidence="2" id="KW-1133">Transmembrane helix</keyword>
<dbReference type="Proteomes" id="UP001085076">
    <property type="component" value="Miscellaneous, Linkage group lg03"/>
</dbReference>
<evidence type="ECO:0000313" key="4">
    <source>
        <dbReference type="Proteomes" id="UP001085076"/>
    </source>
</evidence>
<sequence>MESSIHPGRLQLPCLPPNRGAGSLQTSVSPIIALKRNRRTRKPIISNLRRAISFAASLRKIYLRPRLMDLLLQQGGGNGGGGGLGIRGGDSGGGDWFERSVKGSGFLELLISLALAAAFSKNAGSRKKYLGTGVLLISAMMGLKNRVWRSRRAGIFFFVTVVAFLVFMYSSNRRRRRAFWRS</sequence>
<proteinExistence type="predicted"/>
<evidence type="ECO:0000313" key="3">
    <source>
        <dbReference type="EMBL" id="KAJ0979628.1"/>
    </source>
</evidence>
<name>A0A9D5CWE7_9LILI</name>